<comment type="similarity">
    <text evidence="1 2">Belongs to the UPF0178 family.</text>
</comment>
<evidence type="ECO:0000256" key="1">
    <source>
        <dbReference type="ARBA" id="ARBA00008522"/>
    </source>
</evidence>
<evidence type="ECO:0000313" key="3">
    <source>
        <dbReference type="EMBL" id="MDA7026910.1"/>
    </source>
</evidence>
<dbReference type="PANTHER" id="PTHR35146:SF1">
    <property type="entry name" value="UPF0178 PROTEIN YAII"/>
    <property type="match status" value="1"/>
</dbReference>
<protein>
    <recommendedName>
        <fullName evidence="2">UPF0178 protein PJ311_09850</fullName>
    </recommendedName>
</protein>
<dbReference type="NCBIfam" id="NF001095">
    <property type="entry name" value="PRK00124.1"/>
    <property type="match status" value="1"/>
</dbReference>
<dbReference type="Proteomes" id="UP001211894">
    <property type="component" value="Unassembled WGS sequence"/>
</dbReference>
<comment type="caution">
    <text evidence="3">The sequence shown here is derived from an EMBL/GenBank/DDBJ whole genome shotgun (WGS) entry which is preliminary data.</text>
</comment>
<evidence type="ECO:0000313" key="4">
    <source>
        <dbReference type="Proteomes" id="UP001211894"/>
    </source>
</evidence>
<reference evidence="3 4" key="1">
    <citation type="submission" date="2023-01" db="EMBL/GenBank/DDBJ databases">
        <title>Bacillus changyiensis sp. nov., isolated from a coastal deposit.</title>
        <authorList>
            <person name="Xiao G."/>
            <person name="Lai Q."/>
            <person name="Hu Z."/>
            <person name="Shao Z."/>
        </authorList>
    </citation>
    <scope>NUCLEOTIDE SEQUENCE [LARGE SCALE GENOMIC DNA]</scope>
    <source>
        <strain evidence="3 4">CLL-7-23</strain>
    </source>
</reference>
<keyword evidence="4" id="KW-1185">Reference proteome</keyword>
<organism evidence="3 4">
    <name type="scientific">Bacillus changyiensis</name>
    <dbReference type="NCBI Taxonomy" id="3004103"/>
    <lineage>
        <taxon>Bacteria</taxon>
        <taxon>Bacillati</taxon>
        <taxon>Bacillota</taxon>
        <taxon>Bacilli</taxon>
        <taxon>Bacillales</taxon>
        <taxon>Bacillaceae</taxon>
        <taxon>Bacillus</taxon>
    </lineage>
</organism>
<gene>
    <name evidence="3" type="ORF">PJ311_09850</name>
</gene>
<dbReference type="RefSeq" id="WP_271340771.1">
    <property type="nucleotide sequence ID" value="NZ_JAQKAB010000006.1"/>
</dbReference>
<accession>A0ABT4X3Q4</accession>
<dbReference type="PANTHER" id="PTHR35146">
    <property type="entry name" value="UPF0178 PROTEIN YAII"/>
    <property type="match status" value="1"/>
</dbReference>
<dbReference type="InterPro" id="IPR003791">
    <property type="entry name" value="UPF0178"/>
</dbReference>
<dbReference type="HAMAP" id="MF_00489">
    <property type="entry name" value="UPF0178"/>
    <property type="match status" value="1"/>
</dbReference>
<dbReference type="EMBL" id="JAQKAB010000006">
    <property type="protein sequence ID" value="MDA7026910.1"/>
    <property type="molecule type" value="Genomic_DNA"/>
</dbReference>
<proteinExistence type="inferred from homology"/>
<name>A0ABT4X3Q4_9BACI</name>
<dbReference type="Pfam" id="PF02639">
    <property type="entry name" value="DUF188"/>
    <property type="match status" value="1"/>
</dbReference>
<sequence length="175" mass="20360">MCDFACILAGNRWRDVEIILQEKERTIFVDADACPVKDEVQKVATDYQVNVKFVASFEHFQITRNEQENWTYVDRHKEAVDLYIANHVQAGDLVITQDIGLASLLLGKKVIVMSERGFLFEEKSIDIALYRRHISQKLRKNGHYTKGPKKLVKEDKERFVKQLQKILSKNEGFKC</sequence>
<evidence type="ECO:0000256" key="2">
    <source>
        <dbReference type="HAMAP-Rule" id="MF_00489"/>
    </source>
</evidence>
<dbReference type="CDD" id="cd18720">
    <property type="entry name" value="PIN_YqxD-like"/>
    <property type="match status" value="1"/>
</dbReference>